<evidence type="ECO:0000313" key="2">
    <source>
        <dbReference type="EMBL" id="THV52223.1"/>
    </source>
</evidence>
<organism evidence="2 3">
    <name type="scientific">Botrytis galanthina</name>
    <dbReference type="NCBI Taxonomy" id="278940"/>
    <lineage>
        <taxon>Eukaryota</taxon>
        <taxon>Fungi</taxon>
        <taxon>Dikarya</taxon>
        <taxon>Ascomycota</taxon>
        <taxon>Pezizomycotina</taxon>
        <taxon>Leotiomycetes</taxon>
        <taxon>Helotiales</taxon>
        <taxon>Sclerotiniaceae</taxon>
        <taxon>Botrytis</taxon>
    </lineage>
</organism>
<keyword evidence="3" id="KW-1185">Reference proteome</keyword>
<evidence type="ECO:0000256" key="1">
    <source>
        <dbReference type="SAM" id="MobiDB-lite"/>
    </source>
</evidence>
<name>A0A4S8R321_9HELO</name>
<protein>
    <submittedName>
        <fullName evidence="2">Uncharacterized protein</fullName>
    </submittedName>
</protein>
<accession>A0A4S8R321</accession>
<feature type="region of interest" description="Disordered" evidence="1">
    <location>
        <begin position="1"/>
        <end position="32"/>
    </location>
</feature>
<feature type="compositionally biased region" description="Polar residues" evidence="1">
    <location>
        <begin position="94"/>
        <end position="106"/>
    </location>
</feature>
<dbReference type="AlphaFoldDB" id="A0A4S8R321"/>
<comment type="caution">
    <text evidence="2">The sequence shown here is derived from an EMBL/GenBank/DDBJ whole genome shotgun (WGS) entry which is preliminary data.</text>
</comment>
<dbReference type="OrthoDB" id="3545320at2759"/>
<proteinExistence type="predicted"/>
<evidence type="ECO:0000313" key="3">
    <source>
        <dbReference type="Proteomes" id="UP000308671"/>
    </source>
</evidence>
<gene>
    <name evidence="2" type="ORF">BGAL_0085g00130</name>
</gene>
<dbReference type="Proteomes" id="UP000308671">
    <property type="component" value="Unassembled WGS sequence"/>
</dbReference>
<feature type="region of interest" description="Disordered" evidence="1">
    <location>
        <begin position="659"/>
        <end position="679"/>
    </location>
</feature>
<feature type="region of interest" description="Disordered" evidence="1">
    <location>
        <begin position="521"/>
        <end position="540"/>
    </location>
</feature>
<feature type="region of interest" description="Disordered" evidence="1">
    <location>
        <begin position="932"/>
        <end position="951"/>
    </location>
</feature>
<sequence>MAGQPPPLNKMEEAFKTIPSKDSTSPQQGAEMLRQHDPQAFSHPTLARNSNMMNLNNNNLYGRYSQNSSSMRSQSCSIISKEQFDAAIQRCSADSTTSNMMELSQQRLKDNERPHTLSQSSEKPTKEMIDLPQPLIDFNKVRTPTSFSSFQDEMIRKPFTPSLMLTPREILRGSNNFEKACIAHLPSNMHLGNQAHMNQKASNETSCSANSDSQHNILRDNQKHHPVDSTGGYYSSVELNKELLNGNATGKATQQPMKHCCSDFVPKSSKDFYEKQATFTGEDSSSDLLSGEHVQINAQLTGAVNSDVGKQSVVENLSVKKLTPLEMAIRNPLPCWNHPVSVNGKLYQRVKSPTIFKYFNYFGFSDENLLVQMTKSLEQISIPIPLTELAGAPKWLSDHCILNGQVCQPLTHAPATNLLPLVSWNLPHKARLPMVPINSYKFPESDRQSTASIPQEMEMGSTSYFKEQMSSRSSALGFESHQYHRASLVASAPLSPEGQGMMNEAWQKAQTLNFSLERRDRSEEENNFDDSGVHTMNTPITADHSTHVNEARREMAGIFDRSTECTKEPDRAGVLPTQNRMANAVCDDFSFVVIFQEKLNALKSIDQKWQEQRAPLIQSKNIDLNGGDAMSQEATRASERKWYLERKAYLETLRETRHNYQQRKPKEIRENREPDSRRDDATCLDRREFKYYGYLNYPELNKIREPKHEFQASIDYVYYTHHDAKMAKDAACANLERAVAEKKALWMENIHRLDSPRFEKECSDADKKLLECQIEKNKRVGTFDAIQHACQQKYKDREAFEKIIGLILRASGDNVTQKTEPAKNNSVCATFTADHHSARVALARLEAHYTGTSAKSKLQPLRTIDNTWTDGHYGFLENPIRDQKQRNNSTLSNDYITAKEQAQGLREDYGQSAFQAFLSCPNKVPTHHGPRTFQANVPSKPPAVTGQYTNPGSRNYYSVKSTDRAEYMTMFKEWKPRPNHPDIMNAMILGRAARERQLDDKQPGKINFATFQYLKKWGYLRPDASMNTAESAALASSALDLLDVKGQSQYAAELVDKKVTGFNNANDKLTETSKATDTFASIVNEQTVMANDLATDTIDVTKKLADIDIATADKPITIADKVVVEATKSDDITLLQQADSDEIISIGEPRADAEMTSIGEPRADAEMTTIEDIDPNEFIDSDTEKVKILSEEFMQSLRVIGFPSTPVRPSSSTQEVDLEYDSDFQSDKSWVMAGGVGELESVEGSEEVEEWEIL</sequence>
<reference evidence="2 3" key="1">
    <citation type="submission" date="2017-12" db="EMBL/GenBank/DDBJ databases">
        <title>Comparative genomics of Botrytis spp.</title>
        <authorList>
            <person name="Valero-Jimenez C.A."/>
            <person name="Tapia P."/>
            <person name="Veloso J."/>
            <person name="Silva-Moreno E."/>
            <person name="Staats M."/>
            <person name="Valdes J.H."/>
            <person name="Van Kan J.A.L."/>
        </authorList>
    </citation>
    <scope>NUCLEOTIDE SEQUENCE [LARGE SCALE GENOMIC DNA]</scope>
    <source>
        <strain evidence="2 3">MUCL435</strain>
    </source>
</reference>
<feature type="region of interest" description="Disordered" evidence="1">
    <location>
        <begin position="94"/>
        <end position="125"/>
    </location>
</feature>
<dbReference type="EMBL" id="PQXL01000085">
    <property type="protein sequence ID" value="THV52223.1"/>
    <property type="molecule type" value="Genomic_DNA"/>
</dbReference>